<proteinExistence type="predicted"/>
<reference evidence="1 2" key="1">
    <citation type="submission" date="2012-06" db="EMBL/GenBank/DDBJ databases">
        <title>The complete genome of Ornithobacterium rhinotracheale DSM 15997.</title>
        <authorList>
            <consortium name="US DOE Joint Genome Institute (JGI-PGF)"/>
            <person name="Lucas S."/>
            <person name="Copeland A."/>
            <person name="Lapidus A."/>
            <person name="Goodwin L."/>
            <person name="Pitluck S."/>
            <person name="Peters L."/>
            <person name="Mikhailova N."/>
            <person name="Teshima H."/>
            <person name="Kyrpides N."/>
            <person name="Mavromatis K."/>
            <person name="Pagani I."/>
            <person name="Ivanova N."/>
            <person name="Ovchinnikova G."/>
            <person name="Zeytun A."/>
            <person name="Detter J.C."/>
            <person name="Han C."/>
            <person name="Land M."/>
            <person name="Hauser L."/>
            <person name="Markowitz V."/>
            <person name="Cheng J.-F."/>
            <person name="Hugenholtz P."/>
            <person name="Woyke T."/>
            <person name="Wu D."/>
            <person name="Lang E."/>
            <person name="Kopitz M."/>
            <person name="Brambilla E."/>
            <person name="Klenk H.-P."/>
            <person name="Eisen J.A."/>
        </authorList>
    </citation>
    <scope>NUCLEOTIDE SEQUENCE [LARGE SCALE GENOMIC DNA]</scope>
    <source>
        <strain evidence="2">ATCC 51463 / DSM 15997 / CCUG 23171 / LMG 9086</strain>
    </source>
</reference>
<keyword evidence="2" id="KW-1185">Reference proteome</keyword>
<dbReference type="Proteomes" id="UP000006051">
    <property type="component" value="Chromosome"/>
</dbReference>
<dbReference type="EMBL" id="CP003283">
    <property type="protein sequence ID" value="AFL97403.1"/>
    <property type="molecule type" value="Genomic_DNA"/>
</dbReference>
<evidence type="ECO:0000313" key="1">
    <source>
        <dbReference type="EMBL" id="AFL97403.1"/>
    </source>
</evidence>
<sequence length="69" mass="7589">MKEIILTERVVFSIGGKHPSESFTFPAIQKRLDEGYVVKSIFYSPTGGANSVNGIALTVHLQKPKTEPQ</sequence>
<dbReference type="HOGENOM" id="CLU_2771868_0_0_10"/>
<gene>
    <name evidence="1" type="ordered locus">Ornrh_1219</name>
</gene>
<evidence type="ECO:0000313" key="2">
    <source>
        <dbReference type="Proteomes" id="UP000006051"/>
    </source>
</evidence>
<evidence type="ECO:0008006" key="3">
    <source>
        <dbReference type="Google" id="ProtNLM"/>
    </source>
</evidence>
<protein>
    <recommendedName>
        <fullName evidence="3">DUF4177 domain-containing protein</fullName>
    </recommendedName>
</protein>
<dbReference type="RefSeq" id="WP_014790968.1">
    <property type="nucleotide sequence ID" value="NC_018016.1"/>
</dbReference>
<organism evidence="1 2">
    <name type="scientific">Ornithobacterium rhinotracheale (strain ATCC 51463 / DSM 15997 / CCUG 23171 / CIP 104009 / LMG 9086)</name>
    <dbReference type="NCBI Taxonomy" id="867902"/>
    <lineage>
        <taxon>Bacteria</taxon>
        <taxon>Pseudomonadati</taxon>
        <taxon>Bacteroidota</taxon>
        <taxon>Flavobacteriia</taxon>
        <taxon>Flavobacteriales</taxon>
        <taxon>Weeksellaceae</taxon>
        <taxon>Ornithobacterium</taxon>
    </lineage>
</organism>
<dbReference type="GeneID" id="97257884"/>
<name>I4A0B9_ORNRL</name>
<dbReference type="AlphaFoldDB" id="I4A0B9"/>
<accession>I4A0B9</accession>
<dbReference type="KEGG" id="orh:Ornrh_1219"/>